<dbReference type="STRING" id="560555.BST30_19395"/>
<organism evidence="4 5">
    <name type="scientific">Mycobacterium mantenii</name>
    <dbReference type="NCBI Taxonomy" id="560555"/>
    <lineage>
        <taxon>Bacteria</taxon>
        <taxon>Bacillati</taxon>
        <taxon>Actinomycetota</taxon>
        <taxon>Actinomycetes</taxon>
        <taxon>Mycobacteriales</taxon>
        <taxon>Mycobacteriaceae</taxon>
        <taxon>Mycobacterium</taxon>
        <taxon>Mycobacterium avium complex (MAC)</taxon>
    </lineage>
</organism>
<keyword evidence="6" id="KW-1185">Reference proteome</keyword>
<dbReference type="GO" id="GO:0016627">
    <property type="term" value="F:oxidoreductase activity, acting on the CH-CH group of donors"/>
    <property type="evidence" value="ECO:0007669"/>
    <property type="project" value="TreeGrafter"/>
</dbReference>
<dbReference type="NCBIfam" id="TIGR03618">
    <property type="entry name" value="Rv1155_F420"/>
    <property type="match status" value="1"/>
</dbReference>
<dbReference type="EMBL" id="AP022590">
    <property type="protein sequence ID" value="BBY37995.1"/>
    <property type="molecule type" value="Genomic_DNA"/>
</dbReference>
<dbReference type="InterPro" id="IPR019920">
    <property type="entry name" value="F420-binding_dom_put"/>
</dbReference>
<name>A0A1X0FNI9_MYCNT</name>
<protein>
    <submittedName>
        <fullName evidence="3">PPOX class F420-dependent enzyme</fullName>
    </submittedName>
</protein>
<dbReference type="AlphaFoldDB" id="A0A1X0FNI9"/>
<dbReference type="Proteomes" id="UP000465812">
    <property type="component" value="Chromosome"/>
</dbReference>
<reference evidence="4 5" key="1">
    <citation type="submission" date="2017-02" db="EMBL/GenBank/DDBJ databases">
        <title>The new phylogeny of genus Mycobacterium.</title>
        <authorList>
            <person name="Tortoli E."/>
            <person name="Trovato A."/>
            <person name="Cirillo D.M."/>
        </authorList>
    </citation>
    <scope>NUCLEOTIDE SEQUENCE [LARGE SCALE GENOMIC DNA]</scope>
    <source>
        <strain evidence="4 5">DSM 45255</strain>
    </source>
</reference>
<dbReference type="GO" id="GO:0070967">
    <property type="term" value="F:coenzyme F420 binding"/>
    <property type="evidence" value="ECO:0007669"/>
    <property type="project" value="TreeGrafter"/>
</dbReference>
<gene>
    <name evidence="4" type="ORF">BST30_19395</name>
    <name evidence="3" type="ORF">MMAN_21290</name>
</gene>
<reference evidence="3 6" key="2">
    <citation type="journal article" date="2019" name="Emerg. Microbes Infect.">
        <title>Comprehensive subspecies identification of 175 nontuberculous mycobacteria species based on 7547 genomic profiles.</title>
        <authorList>
            <person name="Matsumoto Y."/>
            <person name="Kinjo T."/>
            <person name="Motooka D."/>
            <person name="Nabeya D."/>
            <person name="Jung N."/>
            <person name="Uechi K."/>
            <person name="Horii T."/>
            <person name="Iida T."/>
            <person name="Fujita J."/>
            <person name="Nakamura S."/>
        </authorList>
    </citation>
    <scope>NUCLEOTIDE SEQUENCE [LARGE SCALE GENOMIC DNA]</scope>
    <source>
        <strain evidence="3 6">JCM 18113</strain>
    </source>
</reference>
<feature type="domain" description="Pyridoxamine 5'-phosphate oxidase N-terminal" evidence="2">
    <location>
        <begin position="9"/>
        <end position="131"/>
    </location>
</feature>
<dbReference type="PANTHER" id="PTHR35176:SF6">
    <property type="entry name" value="HEME OXYGENASE HI_0854-RELATED"/>
    <property type="match status" value="1"/>
</dbReference>
<dbReference type="SUPFAM" id="SSF50475">
    <property type="entry name" value="FMN-binding split barrel"/>
    <property type="match status" value="1"/>
</dbReference>
<dbReference type="Proteomes" id="UP000192760">
    <property type="component" value="Unassembled WGS sequence"/>
</dbReference>
<evidence type="ECO:0000313" key="5">
    <source>
        <dbReference type="Proteomes" id="UP000192760"/>
    </source>
</evidence>
<dbReference type="InterPro" id="IPR011576">
    <property type="entry name" value="Pyridox_Oxase_N"/>
</dbReference>
<evidence type="ECO:0000313" key="3">
    <source>
        <dbReference type="EMBL" id="BBY37995.1"/>
    </source>
</evidence>
<keyword evidence="1" id="KW-0560">Oxidoreductase</keyword>
<sequence length="140" mass="15637">MGAENDLPIPERAREFLTGMRIGYISTMRPDGHMSVVPVGIVRDGDVLKISTLSDRQKVRNLERDRRITVCVPDPENPRTYVEIRGVAELADDSDRAYIDSFAREYMGVDKYPYDPPGAARTTITVRASRVSMPKVHGSG</sequence>
<dbReference type="PANTHER" id="PTHR35176">
    <property type="entry name" value="HEME OXYGENASE HI_0854-RELATED"/>
    <property type="match status" value="1"/>
</dbReference>
<evidence type="ECO:0000313" key="4">
    <source>
        <dbReference type="EMBL" id="ORB02870.1"/>
    </source>
</evidence>
<dbReference type="RefSeq" id="WP_158086095.1">
    <property type="nucleotide sequence ID" value="NZ_AP022590.1"/>
</dbReference>
<dbReference type="InterPro" id="IPR052019">
    <property type="entry name" value="F420H2_bilvrd_red/Heme_oxyg"/>
</dbReference>
<evidence type="ECO:0000256" key="1">
    <source>
        <dbReference type="ARBA" id="ARBA00023002"/>
    </source>
</evidence>
<evidence type="ECO:0000259" key="2">
    <source>
        <dbReference type="Pfam" id="PF01243"/>
    </source>
</evidence>
<dbReference type="GO" id="GO:0005829">
    <property type="term" value="C:cytosol"/>
    <property type="evidence" value="ECO:0007669"/>
    <property type="project" value="TreeGrafter"/>
</dbReference>
<evidence type="ECO:0000313" key="6">
    <source>
        <dbReference type="Proteomes" id="UP000465812"/>
    </source>
</evidence>
<dbReference type="Pfam" id="PF01243">
    <property type="entry name" value="PNPOx_N"/>
    <property type="match status" value="1"/>
</dbReference>
<dbReference type="Gene3D" id="2.30.110.10">
    <property type="entry name" value="Electron Transport, Fmn-binding Protein, Chain A"/>
    <property type="match status" value="1"/>
</dbReference>
<dbReference type="EMBL" id="MVHW01000024">
    <property type="protein sequence ID" value="ORB02870.1"/>
    <property type="molecule type" value="Genomic_DNA"/>
</dbReference>
<dbReference type="InterPro" id="IPR012349">
    <property type="entry name" value="Split_barrel_FMN-bd"/>
</dbReference>
<proteinExistence type="predicted"/>
<reference evidence="3" key="3">
    <citation type="submission" date="2020-02" db="EMBL/GenBank/DDBJ databases">
        <authorList>
            <person name="Matsumoto Y."/>
            <person name="Motooka D."/>
            <person name="Nakamura S."/>
        </authorList>
    </citation>
    <scope>NUCLEOTIDE SEQUENCE</scope>
    <source>
        <strain evidence="3">JCM 18113</strain>
    </source>
</reference>
<accession>A0A1X0FNI9</accession>